<evidence type="ECO:0000313" key="2">
    <source>
        <dbReference type="Proteomes" id="UP001157418"/>
    </source>
</evidence>
<comment type="caution">
    <text evidence="1">The sequence shown here is derived from an EMBL/GenBank/DDBJ whole genome shotgun (WGS) entry which is preliminary data.</text>
</comment>
<dbReference type="Proteomes" id="UP001157418">
    <property type="component" value="Unassembled WGS sequence"/>
</dbReference>
<gene>
    <name evidence="1" type="ORF">LVIROSA_LOCUS28685</name>
</gene>
<name>A0AAU9NY30_9ASTR</name>
<dbReference type="AlphaFoldDB" id="A0AAU9NY30"/>
<evidence type="ECO:0000313" key="1">
    <source>
        <dbReference type="EMBL" id="CAH1442715.1"/>
    </source>
</evidence>
<sequence length="123" mass="13922">MNVLKNHKFAFLLDITSYNVNSYNNIYTIVKLTEDVSIVSQLESKIELMDVISQTDESFTPSIVNKSTATSPIKISTDLKRNLHAIYDVDCGDDFSSTKCKRKLTGEENPLLVPKMENVFLEI</sequence>
<organism evidence="1 2">
    <name type="scientific">Lactuca virosa</name>
    <dbReference type="NCBI Taxonomy" id="75947"/>
    <lineage>
        <taxon>Eukaryota</taxon>
        <taxon>Viridiplantae</taxon>
        <taxon>Streptophyta</taxon>
        <taxon>Embryophyta</taxon>
        <taxon>Tracheophyta</taxon>
        <taxon>Spermatophyta</taxon>
        <taxon>Magnoliopsida</taxon>
        <taxon>eudicotyledons</taxon>
        <taxon>Gunneridae</taxon>
        <taxon>Pentapetalae</taxon>
        <taxon>asterids</taxon>
        <taxon>campanulids</taxon>
        <taxon>Asterales</taxon>
        <taxon>Asteraceae</taxon>
        <taxon>Cichorioideae</taxon>
        <taxon>Cichorieae</taxon>
        <taxon>Lactucinae</taxon>
        <taxon>Lactuca</taxon>
    </lineage>
</organism>
<proteinExistence type="predicted"/>
<dbReference type="EMBL" id="CAKMRJ010005412">
    <property type="protein sequence ID" value="CAH1442715.1"/>
    <property type="molecule type" value="Genomic_DNA"/>
</dbReference>
<accession>A0AAU9NY30</accession>
<keyword evidence="2" id="KW-1185">Reference proteome</keyword>
<protein>
    <submittedName>
        <fullName evidence="1">Uncharacterized protein</fullName>
    </submittedName>
</protein>
<reference evidence="1 2" key="1">
    <citation type="submission" date="2022-01" db="EMBL/GenBank/DDBJ databases">
        <authorList>
            <person name="Xiong W."/>
            <person name="Schranz E."/>
        </authorList>
    </citation>
    <scope>NUCLEOTIDE SEQUENCE [LARGE SCALE GENOMIC DNA]</scope>
</reference>